<dbReference type="EMBL" id="BART01027397">
    <property type="protein sequence ID" value="GAG92561.1"/>
    <property type="molecule type" value="Genomic_DNA"/>
</dbReference>
<organism evidence="1">
    <name type="scientific">marine sediment metagenome</name>
    <dbReference type="NCBI Taxonomy" id="412755"/>
    <lineage>
        <taxon>unclassified sequences</taxon>
        <taxon>metagenomes</taxon>
        <taxon>ecological metagenomes</taxon>
    </lineage>
</organism>
<reference evidence="1" key="1">
    <citation type="journal article" date="2014" name="Front. Microbiol.">
        <title>High frequency of phylogenetically diverse reductive dehalogenase-homologous genes in deep subseafloor sedimentary metagenomes.</title>
        <authorList>
            <person name="Kawai M."/>
            <person name="Futagami T."/>
            <person name="Toyoda A."/>
            <person name="Takaki Y."/>
            <person name="Nishi S."/>
            <person name="Hori S."/>
            <person name="Arai W."/>
            <person name="Tsubouchi T."/>
            <person name="Morono Y."/>
            <person name="Uchiyama I."/>
            <person name="Ito T."/>
            <person name="Fujiyama A."/>
            <person name="Inagaki F."/>
            <person name="Takami H."/>
        </authorList>
    </citation>
    <scope>NUCLEOTIDE SEQUENCE</scope>
    <source>
        <strain evidence="1">Expedition CK06-06</strain>
    </source>
</reference>
<feature type="non-terminal residue" evidence="1">
    <location>
        <position position="1"/>
    </location>
</feature>
<accession>X1D810</accession>
<protein>
    <recommendedName>
        <fullName evidence="2">FlgD Ig-like domain-containing protein</fullName>
    </recommendedName>
</protein>
<sequence length="70" mass="7616">IGMDVAVKIYNVIGQLVRTLDEEGNEIRKSKGEAYWDGRNDNGDKVSSGLYVYVIQGGGDKAVGKITLIK</sequence>
<evidence type="ECO:0000313" key="1">
    <source>
        <dbReference type="EMBL" id="GAG92561.1"/>
    </source>
</evidence>
<name>X1D810_9ZZZZ</name>
<proteinExistence type="predicted"/>
<evidence type="ECO:0008006" key="2">
    <source>
        <dbReference type="Google" id="ProtNLM"/>
    </source>
</evidence>
<comment type="caution">
    <text evidence="1">The sequence shown here is derived from an EMBL/GenBank/DDBJ whole genome shotgun (WGS) entry which is preliminary data.</text>
</comment>
<gene>
    <name evidence="1" type="ORF">S01H4_48577</name>
</gene>
<dbReference type="AlphaFoldDB" id="X1D810"/>
<dbReference type="Gene3D" id="2.60.40.4070">
    <property type="match status" value="1"/>
</dbReference>